<accession>A0A5C6F2T0</accession>
<proteinExistence type="predicted"/>
<evidence type="ECO:0000256" key="1">
    <source>
        <dbReference type="SAM" id="SignalP"/>
    </source>
</evidence>
<dbReference type="AlphaFoldDB" id="A0A5C6F2T0"/>
<keyword evidence="3" id="KW-1185">Reference proteome</keyword>
<evidence type="ECO:0000313" key="3">
    <source>
        <dbReference type="Proteomes" id="UP000317977"/>
    </source>
</evidence>
<sequence precursor="true">MKITGVLLFCLMVGCMPASKPPTVVGPIDTKTASQLQATIRAKHGPIYSIEHQLGDKAFSANWELGNALKKSAQLQIKPPSDWSDTELYQALEVVLNAHESKPWYGQIDDTVLRLMRESLRSETGEVAEGYADETPYEVTAKVKKNGNEWFLQIKTQILDEDGNALGF</sequence>
<dbReference type="EMBL" id="SJPX01000002">
    <property type="protein sequence ID" value="TWU55435.1"/>
    <property type="molecule type" value="Genomic_DNA"/>
</dbReference>
<dbReference type="Proteomes" id="UP000317977">
    <property type="component" value="Unassembled WGS sequence"/>
</dbReference>
<evidence type="ECO:0000313" key="2">
    <source>
        <dbReference type="EMBL" id="TWU55435.1"/>
    </source>
</evidence>
<feature type="chain" id="PRO_5022876305" description="Lipoprotein" evidence="1">
    <location>
        <begin position="21"/>
        <end position="168"/>
    </location>
</feature>
<evidence type="ECO:0008006" key="4">
    <source>
        <dbReference type="Google" id="ProtNLM"/>
    </source>
</evidence>
<organism evidence="2 3">
    <name type="scientific">Rubripirellula reticaptiva</name>
    <dbReference type="NCBI Taxonomy" id="2528013"/>
    <lineage>
        <taxon>Bacteria</taxon>
        <taxon>Pseudomonadati</taxon>
        <taxon>Planctomycetota</taxon>
        <taxon>Planctomycetia</taxon>
        <taxon>Pirellulales</taxon>
        <taxon>Pirellulaceae</taxon>
        <taxon>Rubripirellula</taxon>
    </lineage>
</organism>
<comment type="caution">
    <text evidence="2">The sequence shown here is derived from an EMBL/GenBank/DDBJ whole genome shotgun (WGS) entry which is preliminary data.</text>
</comment>
<keyword evidence="1" id="KW-0732">Signal</keyword>
<protein>
    <recommendedName>
        <fullName evidence="4">Lipoprotein</fullName>
    </recommendedName>
</protein>
<name>A0A5C6F2T0_9BACT</name>
<reference evidence="2 3" key="1">
    <citation type="submission" date="2019-02" db="EMBL/GenBank/DDBJ databases">
        <title>Deep-cultivation of Planctomycetes and their phenomic and genomic characterization uncovers novel biology.</title>
        <authorList>
            <person name="Wiegand S."/>
            <person name="Jogler M."/>
            <person name="Boedeker C."/>
            <person name="Pinto D."/>
            <person name="Vollmers J."/>
            <person name="Rivas-Marin E."/>
            <person name="Kohn T."/>
            <person name="Peeters S.H."/>
            <person name="Heuer A."/>
            <person name="Rast P."/>
            <person name="Oberbeckmann S."/>
            <person name="Bunk B."/>
            <person name="Jeske O."/>
            <person name="Meyerdierks A."/>
            <person name="Storesund J.E."/>
            <person name="Kallscheuer N."/>
            <person name="Luecker S."/>
            <person name="Lage O.M."/>
            <person name="Pohl T."/>
            <person name="Merkel B.J."/>
            <person name="Hornburger P."/>
            <person name="Mueller R.-W."/>
            <person name="Bruemmer F."/>
            <person name="Labrenz M."/>
            <person name="Spormann A.M."/>
            <person name="Op Den Camp H."/>
            <person name="Overmann J."/>
            <person name="Amann R."/>
            <person name="Jetten M.S.M."/>
            <person name="Mascher T."/>
            <person name="Medema M.H."/>
            <person name="Devos D.P."/>
            <person name="Kaster A.-K."/>
            <person name="Ovreas L."/>
            <person name="Rohde M."/>
            <person name="Galperin M.Y."/>
            <person name="Jogler C."/>
        </authorList>
    </citation>
    <scope>NUCLEOTIDE SEQUENCE [LARGE SCALE GENOMIC DNA]</scope>
    <source>
        <strain evidence="2 3">Poly59</strain>
    </source>
</reference>
<dbReference type="PROSITE" id="PS51257">
    <property type="entry name" value="PROKAR_LIPOPROTEIN"/>
    <property type="match status" value="1"/>
</dbReference>
<gene>
    <name evidence="2" type="ORF">Poly59_17330</name>
</gene>
<feature type="signal peptide" evidence="1">
    <location>
        <begin position="1"/>
        <end position="20"/>
    </location>
</feature>